<dbReference type="HAMAP" id="MF_02071">
    <property type="entry name" value="RlpA"/>
    <property type="match status" value="1"/>
</dbReference>
<evidence type="ECO:0000259" key="6">
    <source>
        <dbReference type="Pfam" id="PF03330"/>
    </source>
</evidence>
<feature type="domain" description="RlpA-like protein double-psi beta-barrel" evidence="6">
    <location>
        <begin position="277"/>
        <end position="365"/>
    </location>
</feature>
<name>K9W9E0_9CYAN</name>
<dbReference type="PANTHER" id="PTHR34183">
    <property type="entry name" value="ENDOLYTIC PEPTIDOGLYCAN TRANSGLYCOSYLASE RLPA"/>
    <property type="match status" value="1"/>
</dbReference>
<dbReference type="NCBIfam" id="TIGR00413">
    <property type="entry name" value="rlpA"/>
    <property type="match status" value="1"/>
</dbReference>
<dbReference type="EC" id="4.2.2.-" evidence="3"/>
<dbReference type="Pfam" id="PF03330">
    <property type="entry name" value="DPBB_1"/>
    <property type="match status" value="1"/>
</dbReference>
<feature type="chain" id="PRO_5009992182" description="Probable endolytic peptidoglycan transglycosylase RlpA" evidence="3">
    <location>
        <begin position="24"/>
        <end position="379"/>
    </location>
</feature>
<protein>
    <recommendedName>
        <fullName evidence="3">Probable endolytic peptidoglycan transglycosylase RlpA</fullName>
        <ecNumber evidence="3">4.2.2.-</ecNumber>
    </recommendedName>
</protein>
<comment type="similarity">
    <text evidence="3 4">Belongs to the RlpA family.</text>
</comment>
<dbReference type="InterPro" id="IPR012997">
    <property type="entry name" value="RplA"/>
</dbReference>
<evidence type="ECO:0000256" key="1">
    <source>
        <dbReference type="ARBA" id="ARBA00023239"/>
    </source>
</evidence>
<dbReference type="STRING" id="1173027.Mic7113_0470"/>
<dbReference type="PATRIC" id="fig|1173027.3.peg.521"/>
<feature type="region of interest" description="Disordered" evidence="5">
    <location>
        <begin position="25"/>
        <end position="62"/>
    </location>
</feature>
<dbReference type="eggNOG" id="COG0797">
    <property type="taxonomic scope" value="Bacteria"/>
</dbReference>
<feature type="signal peptide" evidence="3">
    <location>
        <begin position="1"/>
        <end position="23"/>
    </location>
</feature>
<dbReference type="Gene3D" id="2.40.40.10">
    <property type="entry name" value="RlpA-like domain"/>
    <property type="match status" value="1"/>
</dbReference>
<dbReference type="KEGG" id="mic:Mic7113_0470"/>
<sequence precursor="true">MNQRIWSGLSATLLMTTLGTATAGQAQQTSQLDPASENNSPQTQVRQVTATATPASGQPQVQPEEVVQVGERNSPIAAAVEQAEVIAKIQAYESGGRQVAILYVRDIPVLTFWDSQPGTNQRAQVGATPAAPIKTASRQSGSPNRAIRSGELEGAKQYTASSERFDIENNPVWRATAVAAKLNQLHRDNVDAKAIAVRWNDSDKAFSIQVNGQEVVQINDSTFLPDTTKNLAQDALQATNRLRRLMGNAPPLRAIAGMPQKRRAAQVAFAPVRAAMSGIASWYGPGFHGNRSASGEVYNQNAMTAAHRTLPFGTKVVVTNLNNGRSVVVRINDRGPFIRGRVIDLSAAAARALGVMQTGIAPVQVQVLGDEKTVASDTY</sequence>
<dbReference type="InterPro" id="IPR009009">
    <property type="entry name" value="RlpA-like_DPBB"/>
</dbReference>
<dbReference type="OrthoDB" id="9779128at2"/>
<accession>K9W9E0</accession>
<keyword evidence="8" id="KW-1185">Reference proteome</keyword>
<proteinExistence type="inferred from homology"/>
<dbReference type="GO" id="GO:0008932">
    <property type="term" value="F:lytic endotransglycosylase activity"/>
    <property type="evidence" value="ECO:0007669"/>
    <property type="project" value="UniProtKB-UniRule"/>
</dbReference>
<dbReference type="RefSeq" id="WP_015180553.1">
    <property type="nucleotide sequence ID" value="NC_019738.1"/>
</dbReference>
<dbReference type="SUPFAM" id="SSF50685">
    <property type="entry name" value="Barwin-like endoglucanases"/>
    <property type="match status" value="1"/>
</dbReference>
<evidence type="ECO:0000256" key="4">
    <source>
        <dbReference type="RuleBase" id="RU003495"/>
    </source>
</evidence>
<keyword evidence="7" id="KW-0449">Lipoprotein</keyword>
<comment type="function">
    <text evidence="3">Lytic transglycosylase with a strong preference for naked glycan strands that lack stem peptides.</text>
</comment>
<keyword evidence="3" id="KW-0732">Signal</keyword>
<keyword evidence="2 3" id="KW-0961">Cell wall biogenesis/degradation</keyword>
<evidence type="ECO:0000256" key="5">
    <source>
        <dbReference type="SAM" id="MobiDB-lite"/>
    </source>
</evidence>
<feature type="region of interest" description="Disordered" evidence="5">
    <location>
        <begin position="121"/>
        <end position="153"/>
    </location>
</feature>
<dbReference type="GO" id="GO:0000270">
    <property type="term" value="P:peptidoglycan metabolic process"/>
    <property type="evidence" value="ECO:0007669"/>
    <property type="project" value="UniProtKB-UniRule"/>
</dbReference>
<evidence type="ECO:0000256" key="3">
    <source>
        <dbReference type="HAMAP-Rule" id="MF_02071"/>
    </source>
</evidence>
<dbReference type="AlphaFoldDB" id="K9W9E0"/>
<dbReference type="EMBL" id="CP003630">
    <property type="protein sequence ID" value="AFZ16389.1"/>
    <property type="molecule type" value="Genomic_DNA"/>
</dbReference>
<dbReference type="GO" id="GO:0071555">
    <property type="term" value="P:cell wall organization"/>
    <property type="evidence" value="ECO:0007669"/>
    <property type="project" value="UniProtKB-KW"/>
</dbReference>
<keyword evidence="1 3" id="KW-0456">Lyase</keyword>
<dbReference type="InterPro" id="IPR034718">
    <property type="entry name" value="RlpA"/>
</dbReference>
<gene>
    <name evidence="3" type="primary">rlpA</name>
    <name evidence="7" type="ORF">Mic7113_0470</name>
</gene>
<reference evidence="7 8" key="1">
    <citation type="submission" date="2012-06" db="EMBL/GenBank/DDBJ databases">
        <title>Finished chromosome of genome of Microcoleus sp. PCC 7113.</title>
        <authorList>
            <consortium name="US DOE Joint Genome Institute"/>
            <person name="Gugger M."/>
            <person name="Coursin T."/>
            <person name="Rippka R."/>
            <person name="Tandeau De Marsac N."/>
            <person name="Huntemann M."/>
            <person name="Wei C.-L."/>
            <person name="Han J."/>
            <person name="Detter J.C."/>
            <person name="Han C."/>
            <person name="Tapia R."/>
            <person name="Chen A."/>
            <person name="Kyrpides N."/>
            <person name="Mavromatis K."/>
            <person name="Markowitz V."/>
            <person name="Szeto E."/>
            <person name="Ivanova N."/>
            <person name="Pagani I."/>
            <person name="Pati A."/>
            <person name="Goodwin L."/>
            <person name="Nordberg H.P."/>
            <person name="Cantor M.N."/>
            <person name="Hua S.X."/>
            <person name="Woyke T."/>
            <person name="Kerfeld C.A."/>
        </authorList>
    </citation>
    <scope>NUCLEOTIDE SEQUENCE [LARGE SCALE GENOMIC DNA]</scope>
    <source>
        <strain evidence="7 8">PCC 7113</strain>
    </source>
</reference>
<feature type="compositionally biased region" description="Low complexity" evidence="5">
    <location>
        <begin position="41"/>
        <end position="62"/>
    </location>
</feature>
<dbReference type="HOGENOM" id="CLU_042923_0_0_3"/>
<dbReference type="PANTHER" id="PTHR34183:SF8">
    <property type="entry name" value="ENDOLYTIC PEPTIDOGLYCAN TRANSGLYCOSYLASE RLPA-RELATED"/>
    <property type="match status" value="1"/>
</dbReference>
<dbReference type="Proteomes" id="UP000010471">
    <property type="component" value="Chromosome"/>
</dbReference>
<evidence type="ECO:0000313" key="7">
    <source>
        <dbReference type="EMBL" id="AFZ16389.1"/>
    </source>
</evidence>
<dbReference type="InterPro" id="IPR036908">
    <property type="entry name" value="RlpA-like_sf"/>
</dbReference>
<evidence type="ECO:0000313" key="8">
    <source>
        <dbReference type="Proteomes" id="UP000010471"/>
    </source>
</evidence>
<organism evidence="7 8">
    <name type="scientific">Allocoleopsis franciscana PCC 7113</name>
    <dbReference type="NCBI Taxonomy" id="1173027"/>
    <lineage>
        <taxon>Bacteria</taxon>
        <taxon>Bacillati</taxon>
        <taxon>Cyanobacteriota</taxon>
        <taxon>Cyanophyceae</taxon>
        <taxon>Coleofasciculales</taxon>
        <taxon>Coleofasciculaceae</taxon>
        <taxon>Allocoleopsis</taxon>
        <taxon>Allocoleopsis franciscana</taxon>
    </lineage>
</organism>
<dbReference type="CDD" id="cd22268">
    <property type="entry name" value="DPBB_RlpA-like"/>
    <property type="match status" value="1"/>
</dbReference>
<evidence type="ECO:0000256" key="2">
    <source>
        <dbReference type="ARBA" id="ARBA00023316"/>
    </source>
</evidence>